<dbReference type="OMA" id="TIMKNSY"/>
<reference evidence="2" key="2">
    <citation type="submission" date="2016-05" db="EMBL/GenBank/DDBJ databases">
        <authorList>
            <person name="Lavstsen T."/>
            <person name="Jespersen J.S."/>
        </authorList>
    </citation>
    <scope>NUCLEOTIDE SEQUENCE [LARGE SCALE GENOMIC DNA]</scope>
</reference>
<proteinExistence type="predicted"/>
<dbReference type="InterPro" id="IPR009097">
    <property type="entry name" value="Cyclic_Pdiesterase"/>
</dbReference>
<dbReference type="InterPro" id="IPR019510">
    <property type="entry name" value="AKAP7-like_phosphoesterase"/>
</dbReference>
<sequence>MNIRRSIYRCFSLYRVFIRSDYHYSNDNHYSYHYEYYSKYCNDNHNIISNTKSRLYTLQHNKMSHVRPNCFVCIPLNNNKVVTEELVKIQNHVITKYEMLKECIVEQNKFHISLLILYIKKSELEESRKAFHEAMKGIKKMNQMNICFDKLETFRNDVLYVSLKDESKNYIIDLIKILKESFEKRDIKIICNSKKSKRDDKKSKKNNKQGIKQNEDMHKINSSEEQITPHLTIMKNSYMKKIYMNKKPQIFPDYYSDFNLTKLMSEHLLPTKIQFLEMDIDSSTLYYKILEECNLS</sequence>
<dbReference type="SUPFAM" id="SSF55144">
    <property type="entry name" value="LigT-like"/>
    <property type="match status" value="1"/>
</dbReference>
<dbReference type="GO" id="GO:0034237">
    <property type="term" value="F:protein kinase A regulatory subunit binding"/>
    <property type="evidence" value="ECO:0007669"/>
    <property type="project" value="TreeGrafter"/>
</dbReference>
<dbReference type="Proteomes" id="UP000078597">
    <property type="component" value="Unassembled WGS sequence"/>
</dbReference>
<evidence type="ECO:0000313" key="5">
    <source>
        <dbReference type="Proteomes" id="UP000219813"/>
    </source>
</evidence>
<evidence type="ECO:0000313" key="4">
    <source>
        <dbReference type="Proteomes" id="UP000078597"/>
    </source>
</evidence>
<feature type="domain" description="A-kinase anchor protein 7-like phosphoesterase" evidence="1">
    <location>
        <begin position="68"/>
        <end position="295"/>
    </location>
</feature>
<dbReference type="EMBL" id="LT594631">
    <property type="protein sequence ID" value="SCN44934.1"/>
    <property type="molecule type" value="Genomic_DNA"/>
</dbReference>
<protein>
    <submittedName>
        <fullName evidence="3">AKAP-like protein, putative</fullName>
    </submittedName>
</protein>
<name>A0A1A8W5G2_PLAMA</name>
<dbReference type="Proteomes" id="UP000219813">
    <property type="component" value="Chromosome 10"/>
</dbReference>
<dbReference type="GO" id="GO:0005829">
    <property type="term" value="C:cytosol"/>
    <property type="evidence" value="ECO:0007669"/>
    <property type="project" value="TreeGrafter"/>
</dbReference>
<dbReference type="Pfam" id="PF10469">
    <property type="entry name" value="AKAP7_NLS"/>
    <property type="match status" value="1"/>
</dbReference>
<evidence type="ECO:0000259" key="1">
    <source>
        <dbReference type="Pfam" id="PF10469"/>
    </source>
</evidence>
<keyword evidence="5" id="KW-1185">Reference proteome</keyword>
<dbReference type="AlphaFoldDB" id="A0A1A8W5G2"/>
<dbReference type="RefSeq" id="XP_028862091.1">
    <property type="nucleotide sequence ID" value="XM_029005509.1"/>
</dbReference>
<dbReference type="KEGG" id="pmal:PMUG01_10031700"/>
<dbReference type="Gene3D" id="3.90.1140.10">
    <property type="entry name" value="Cyclic phosphodiesterase"/>
    <property type="match status" value="1"/>
</dbReference>
<accession>A0A1A8W5G2</accession>
<dbReference type="VEuPathDB" id="PlasmoDB:PmUG01_10031700"/>
<dbReference type="OrthoDB" id="277832at2759"/>
<evidence type="ECO:0000313" key="2">
    <source>
        <dbReference type="EMBL" id="SBS86389.1"/>
    </source>
</evidence>
<dbReference type="GO" id="GO:0010738">
    <property type="term" value="P:regulation of protein kinase A signaling"/>
    <property type="evidence" value="ECO:0007669"/>
    <property type="project" value="TreeGrafter"/>
</dbReference>
<organism evidence="2 4">
    <name type="scientific">Plasmodium malariae</name>
    <dbReference type="NCBI Taxonomy" id="5858"/>
    <lineage>
        <taxon>Eukaryota</taxon>
        <taxon>Sar</taxon>
        <taxon>Alveolata</taxon>
        <taxon>Apicomplexa</taxon>
        <taxon>Aconoidasida</taxon>
        <taxon>Haemosporida</taxon>
        <taxon>Plasmodiidae</taxon>
        <taxon>Plasmodium</taxon>
        <taxon>Plasmodium (Plasmodium)</taxon>
    </lineage>
</organism>
<reference evidence="4" key="1">
    <citation type="submission" date="2016-05" db="EMBL/GenBank/DDBJ databases">
        <authorList>
            <person name="Naeem Raeece"/>
        </authorList>
    </citation>
    <scope>NUCLEOTIDE SEQUENCE [LARGE SCALE GENOMIC DNA]</scope>
</reference>
<dbReference type="PANTHER" id="PTHR15934:SF2">
    <property type="entry name" value="A-KINASE ANCHOR PROTEIN 7-LIKE PHOSPHOESTERASE DOMAIN-CONTAINING PROTEIN"/>
    <property type="match status" value="1"/>
</dbReference>
<evidence type="ECO:0000313" key="3">
    <source>
        <dbReference type="EMBL" id="SCN44934.1"/>
    </source>
</evidence>
<dbReference type="EMBL" id="FLQW01000856">
    <property type="protein sequence ID" value="SBS86389.1"/>
    <property type="molecule type" value="Genomic_DNA"/>
</dbReference>
<gene>
    <name evidence="3" type="primary">AKAL</name>
    <name evidence="2" type="ORF">PMALA_015900</name>
    <name evidence="3" type="ORF">PMUG01_10031700</name>
</gene>
<dbReference type="GeneID" id="39869317"/>
<dbReference type="InterPro" id="IPR052641">
    <property type="entry name" value="AKAP7_isoform_gamma"/>
</dbReference>
<reference evidence="3 5" key="3">
    <citation type="submission" date="2016-06" db="EMBL/GenBank/DDBJ databases">
        <authorList>
            <consortium name="Pathogen Informatics"/>
        </authorList>
    </citation>
    <scope>NUCLEOTIDE SEQUENCE [LARGE SCALE GENOMIC DNA]</scope>
</reference>
<dbReference type="PANTHER" id="PTHR15934">
    <property type="entry name" value="RNA 2',3'-CYCLIC PHOSPHODIESTERASE"/>
    <property type="match status" value="1"/>
</dbReference>